<name>A0ACB8A7E1_9AGAM</name>
<keyword evidence="2" id="KW-1185">Reference proteome</keyword>
<comment type="caution">
    <text evidence="1">The sequence shown here is derived from an EMBL/GenBank/DDBJ whole genome shotgun (WGS) entry which is preliminary data.</text>
</comment>
<evidence type="ECO:0000313" key="2">
    <source>
        <dbReference type="Proteomes" id="UP000790377"/>
    </source>
</evidence>
<dbReference type="EMBL" id="MU267763">
    <property type="protein sequence ID" value="KAH7909381.1"/>
    <property type="molecule type" value="Genomic_DNA"/>
</dbReference>
<gene>
    <name evidence="1" type="ORF">BJ138DRAFT_1155443</name>
</gene>
<evidence type="ECO:0000313" key="1">
    <source>
        <dbReference type="EMBL" id="KAH7909381.1"/>
    </source>
</evidence>
<organism evidence="1 2">
    <name type="scientific">Hygrophoropsis aurantiaca</name>
    <dbReference type="NCBI Taxonomy" id="72124"/>
    <lineage>
        <taxon>Eukaryota</taxon>
        <taxon>Fungi</taxon>
        <taxon>Dikarya</taxon>
        <taxon>Basidiomycota</taxon>
        <taxon>Agaricomycotina</taxon>
        <taxon>Agaricomycetes</taxon>
        <taxon>Agaricomycetidae</taxon>
        <taxon>Boletales</taxon>
        <taxon>Coniophorineae</taxon>
        <taxon>Hygrophoropsidaceae</taxon>
        <taxon>Hygrophoropsis</taxon>
    </lineage>
</organism>
<dbReference type="Proteomes" id="UP000790377">
    <property type="component" value="Unassembled WGS sequence"/>
</dbReference>
<keyword evidence="1" id="KW-0378">Hydrolase</keyword>
<protein>
    <submittedName>
        <fullName evidence="1">Alpha/Beta hydrolase protein</fullName>
    </submittedName>
</protein>
<sequence>MPPNTGTCAFQVGSETYHTWFQIVGDLRSTRTSGIRPLVVLHGGPGMSHHYMLPHTQLHGTHNIPVIFYDQIGNGASTHLPDKPPTFWTLDLFMDELDNLLQFLGVSGEFDLLGHSWGCMLAAHYASHRHPAGMRRLVLVSGAPSMKLWQEGANQLRDKLPKETRDMLEEHERDGTTGDQEYQDAMQAFSNKHICRLVPWPEELLTSFAIMEKEPIVYATMCVFVFCLF</sequence>
<reference evidence="1" key="1">
    <citation type="journal article" date="2021" name="New Phytol.">
        <title>Evolutionary innovations through gain and loss of genes in the ectomycorrhizal Boletales.</title>
        <authorList>
            <person name="Wu G."/>
            <person name="Miyauchi S."/>
            <person name="Morin E."/>
            <person name="Kuo A."/>
            <person name="Drula E."/>
            <person name="Varga T."/>
            <person name="Kohler A."/>
            <person name="Feng B."/>
            <person name="Cao Y."/>
            <person name="Lipzen A."/>
            <person name="Daum C."/>
            <person name="Hundley H."/>
            <person name="Pangilinan J."/>
            <person name="Johnson J."/>
            <person name="Barry K."/>
            <person name="LaButti K."/>
            <person name="Ng V."/>
            <person name="Ahrendt S."/>
            <person name="Min B."/>
            <person name="Choi I.G."/>
            <person name="Park H."/>
            <person name="Plett J.M."/>
            <person name="Magnuson J."/>
            <person name="Spatafora J.W."/>
            <person name="Nagy L.G."/>
            <person name="Henrissat B."/>
            <person name="Grigoriev I.V."/>
            <person name="Yang Z.L."/>
            <person name="Xu J."/>
            <person name="Martin F.M."/>
        </authorList>
    </citation>
    <scope>NUCLEOTIDE SEQUENCE</scope>
    <source>
        <strain evidence="1">ATCC 28755</strain>
    </source>
</reference>
<accession>A0ACB8A7E1</accession>
<proteinExistence type="predicted"/>